<dbReference type="InterPro" id="IPR029047">
    <property type="entry name" value="HSP70_peptide-bd_sf"/>
</dbReference>
<evidence type="ECO:0000313" key="5">
    <source>
        <dbReference type="EMBL" id="ETR72716.1"/>
    </source>
</evidence>
<evidence type="ECO:0000313" key="6">
    <source>
        <dbReference type="Proteomes" id="UP000189670"/>
    </source>
</evidence>
<keyword evidence="2 4" id="KW-0547">Nucleotide-binding</keyword>
<dbReference type="InterPro" id="IPR013126">
    <property type="entry name" value="Hsp_70_fam"/>
</dbReference>
<dbReference type="AlphaFoldDB" id="A0A1V1PD68"/>
<dbReference type="Gene3D" id="2.60.34.10">
    <property type="entry name" value="Substrate Binding Domain Of DNAk, Chain A, domain 1"/>
    <property type="match status" value="1"/>
</dbReference>
<dbReference type="PANTHER" id="PTHR19375">
    <property type="entry name" value="HEAT SHOCK PROTEIN 70KDA"/>
    <property type="match status" value="1"/>
</dbReference>
<protein>
    <submittedName>
        <fullName evidence="5">Chaperone protein dnaK</fullName>
    </submittedName>
</protein>
<dbReference type="GO" id="GO:0005524">
    <property type="term" value="F:ATP binding"/>
    <property type="evidence" value="ECO:0007669"/>
    <property type="project" value="UniProtKB-KW"/>
</dbReference>
<dbReference type="GO" id="GO:0140662">
    <property type="term" value="F:ATP-dependent protein folding chaperone"/>
    <property type="evidence" value="ECO:0007669"/>
    <property type="project" value="InterPro"/>
</dbReference>
<dbReference type="Proteomes" id="UP000189670">
    <property type="component" value="Unassembled WGS sequence"/>
</dbReference>
<dbReference type="SUPFAM" id="SSF53067">
    <property type="entry name" value="Actin-like ATPase domain"/>
    <property type="match status" value="2"/>
</dbReference>
<dbReference type="PRINTS" id="PR00301">
    <property type="entry name" value="HEATSHOCK70"/>
</dbReference>
<organism evidence="5 6">
    <name type="scientific">Candidatus Magnetoglobus multicellularis str. Araruama</name>
    <dbReference type="NCBI Taxonomy" id="890399"/>
    <lineage>
        <taxon>Bacteria</taxon>
        <taxon>Pseudomonadati</taxon>
        <taxon>Thermodesulfobacteriota</taxon>
        <taxon>Desulfobacteria</taxon>
        <taxon>Desulfobacterales</taxon>
        <taxon>Desulfobacteraceae</taxon>
        <taxon>Candidatus Magnetoglobus</taxon>
    </lineage>
</organism>
<dbReference type="PROSITE" id="PS00329">
    <property type="entry name" value="HSP70_2"/>
    <property type="match status" value="1"/>
</dbReference>
<dbReference type="InterPro" id="IPR043129">
    <property type="entry name" value="ATPase_NBD"/>
</dbReference>
<accession>A0A1V1PD68</accession>
<dbReference type="Gene3D" id="3.90.640.10">
    <property type="entry name" value="Actin, Chain A, domain 4"/>
    <property type="match status" value="1"/>
</dbReference>
<comment type="similarity">
    <text evidence="1 4">Belongs to the heat shock protein 70 family.</text>
</comment>
<evidence type="ECO:0000256" key="4">
    <source>
        <dbReference type="RuleBase" id="RU003322"/>
    </source>
</evidence>
<gene>
    <name evidence="5" type="ORF">OMM_01494</name>
</gene>
<dbReference type="Gene3D" id="3.30.420.40">
    <property type="match status" value="2"/>
</dbReference>
<reference evidence="6" key="1">
    <citation type="submission" date="2012-11" db="EMBL/GenBank/DDBJ databases">
        <authorList>
            <person name="Lucero-Rivera Y.E."/>
            <person name="Tovar-Ramirez D."/>
        </authorList>
    </citation>
    <scope>NUCLEOTIDE SEQUENCE [LARGE SCALE GENOMIC DNA]</scope>
    <source>
        <strain evidence="6">Araruama</strain>
    </source>
</reference>
<evidence type="ECO:0000256" key="1">
    <source>
        <dbReference type="ARBA" id="ARBA00007381"/>
    </source>
</evidence>
<dbReference type="EMBL" id="ATBP01000119">
    <property type="protein sequence ID" value="ETR72716.1"/>
    <property type="molecule type" value="Genomic_DNA"/>
</dbReference>
<dbReference type="SUPFAM" id="SSF100920">
    <property type="entry name" value="Heat shock protein 70kD (HSP70), peptide-binding domain"/>
    <property type="match status" value="1"/>
</dbReference>
<dbReference type="InterPro" id="IPR018181">
    <property type="entry name" value="Heat_shock_70_CS"/>
</dbReference>
<dbReference type="PROSITE" id="PS00297">
    <property type="entry name" value="HSP70_1"/>
    <property type="match status" value="1"/>
</dbReference>
<evidence type="ECO:0000256" key="2">
    <source>
        <dbReference type="ARBA" id="ARBA00022741"/>
    </source>
</evidence>
<evidence type="ECO:0000256" key="3">
    <source>
        <dbReference type="ARBA" id="ARBA00022840"/>
    </source>
</evidence>
<sequence>MSHPIGIDLGTTYSAIAKWITKISTTGSEPYNIPLENSYTLPSKIYIEIDDDDRNKKEFIFGHAAIRRGTNNPDQYITRVKRQMDNASYKYKILGDEYSPIDISAQILKYLLLIAEGVDGPGNYVPAGVVVSVPYYFKQHQNMNTKTAALQAITGLYKNRNIKGKVEHLFLDVIAEPIAAGLDYAFNRDASDCTENILVFDLGGGTFDLTIFTLIQKDSEIQFKVLAVEGNDRLGGEDFDQSFVQWLCEHENIHLNVLDEKTRRRAMKVVQPEVMNAKHDLSSAKRTDIFIANAIDSQTIDIDPVKRTDFEDCISGKYGTRKNYISEIEHKLEKVLDKANFSATDINWVLAVGGSSQIPKIKEIITDKFGTSKLKDAGDINLAVVKGATIYAAYLLDERLEKNNQPRKYLDKWDNIIIEMVTPHKLGIKFKGNFYSILNDNRLTPCSKTEFFYPTHLSKDGQRAILDKILVLQGEPSDYATVGEIDLQDIYTHGRNLIDITVKITFTAINSSNINVSIHVDKGNQDQSDYIAKADLKLCESN</sequence>
<name>A0A1V1PD68_9BACT</name>
<dbReference type="Pfam" id="PF00012">
    <property type="entry name" value="HSP70"/>
    <property type="match status" value="1"/>
</dbReference>
<proteinExistence type="inferred from homology"/>
<comment type="caution">
    <text evidence="5">The sequence shown here is derived from an EMBL/GenBank/DDBJ whole genome shotgun (WGS) entry which is preliminary data.</text>
</comment>
<keyword evidence="3 4" id="KW-0067">ATP-binding</keyword>